<dbReference type="InterPro" id="IPR041577">
    <property type="entry name" value="RT_RNaseH_2"/>
</dbReference>
<keyword evidence="4" id="KW-0378">Hydrolase</keyword>
<sequence length="432" mass="48657">QLNAVTVKDSYPLPRVADRLSRLEGATIFSSMDLQSGYHQVPVASKDRPKTAFVTADGLYQFRALPFGLTNAPATFQRAMDIILTGLLWTTCLVYLDDVIVYSATFEQHLEQLQSEYIKSIGPDPEKLEAVENFPSPAVGHSTANKVKRVQSFLGLCSYYRRHIQNFAAIARPLTSLTKKDIPFIWGTDQVSSFNALKAALTSAPVLAHPNYDLPMEILPDTCGFGIGVVLAQRIDGVERPVAYASRLLSRSETNYSITEKEGLALVWCLTKFRCFVWGCQVKVITDHQGLCLLMSKRDLTGRLARTSLPLQEYDITIVYRSGKTHDNDDCLSINPLQQIEEMEDDRCFIVAAIGPNAVDILSPEENGSFIRKQRAHRDWSEKISKLEDGKERVKNFILCNGKLYKETFKDGKNYRKLCVPVECRERILQAY</sequence>
<keyword evidence="6" id="KW-0511">Multifunctional enzyme</keyword>
<keyword evidence="2" id="KW-0808">Transferase</keyword>
<dbReference type="PANTHER" id="PTHR37984">
    <property type="entry name" value="PROTEIN CBG26694"/>
    <property type="match status" value="1"/>
</dbReference>
<organism evidence="8 9">
    <name type="scientific">Daphnia magna</name>
    <dbReference type="NCBI Taxonomy" id="35525"/>
    <lineage>
        <taxon>Eukaryota</taxon>
        <taxon>Metazoa</taxon>
        <taxon>Ecdysozoa</taxon>
        <taxon>Arthropoda</taxon>
        <taxon>Crustacea</taxon>
        <taxon>Branchiopoda</taxon>
        <taxon>Diplostraca</taxon>
        <taxon>Cladocera</taxon>
        <taxon>Anomopoda</taxon>
        <taxon>Daphniidae</taxon>
        <taxon>Daphnia</taxon>
    </lineage>
</organism>
<dbReference type="Gene3D" id="3.10.20.370">
    <property type="match status" value="1"/>
</dbReference>
<dbReference type="Pfam" id="PF00078">
    <property type="entry name" value="RVT_1"/>
    <property type="match status" value="1"/>
</dbReference>
<dbReference type="EMBL" id="LRGB01025513">
    <property type="protein sequence ID" value="KZR96271.1"/>
    <property type="molecule type" value="Genomic_DNA"/>
</dbReference>
<dbReference type="Pfam" id="PF17919">
    <property type="entry name" value="RT_RNaseH_2"/>
    <property type="match status" value="1"/>
</dbReference>
<dbReference type="Gene3D" id="3.30.70.270">
    <property type="match status" value="2"/>
</dbReference>
<dbReference type="SUPFAM" id="SSF56672">
    <property type="entry name" value="DNA/RNA polymerases"/>
    <property type="match status" value="1"/>
</dbReference>
<dbReference type="PROSITE" id="PS50878">
    <property type="entry name" value="RT_POL"/>
    <property type="match status" value="1"/>
</dbReference>
<dbReference type="GO" id="GO:0004519">
    <property type="term" value="F:endonuclease activity"/>
    <property type="evidence" value="ECO:0007669"/>
    <property type="project" value="UniProtKB-KW"/>
</dbReference>
<dbReference type="InterPro" id="IPR043128">
    <property type="entry name" value="Rev_trsase/Diguanyl_cyclase"/>
</dbReference>
<evidence type="ECO:0000256" key="3">
    <source>
        <dbReference type="ARBA" id="ARBA00022722"/>
    </source>
</evidence>
<keyword evidence="3" id="KW-0540">Nuclease</keyword>
<dbReference type="InterPro" id="IPR000477">
    <property type="entry name" value="RT_dom"/>
</dbReference>
<keyword evidence="4" id="KW-0255">Endonuclease</keyword>
<evidence type="ECO:0000259" key="7">
    <source>
        <dbReference type="PROSITE" id="PS50878"/>
    </source>
</evidence>
<keyword evidence="2" id="KW-0548">Nucleotidyltransferase</keyword>
<reference evidence="8 9" key="1">
    <citation type="submission" date="2016-03" db="EMBL/GenBank/DDBJ databases">
        <title>EvidentialGene: Evidence-directed Construction of Genes on Genomes.</title>
        <authorList>
            <person name="Gilbert D.G."/>
            <person name="Choi J.-H."/>
            <person name="Mockaitis K."/>
            <person name="Colbourne J."/>
            <person name="Pfrender M."/>
        </authorList>
    </citation>
    <scope>NUCLEOTIDE SEQUENCE [LARGE SCALE GENOMIC DNA]</scope>
    <source>
        <strain evidence="8 9">Xinb3</strain>
        <tissue evidence="8">Complete organism</tissue>
    </source>
</reference>
<dbReference type="Gene3D" id="3.10.10.10">
    <property type="entry name" value="HIV Type 1 Reverse Transcriptase, subunit A, domain 1"/>
    <property type="match status" value="1"/>
</dbReference>
<feature type="domain" description="Reverse transcriptase" evidence="7">
    <location>
        <begin position="1"/>
        <end position="158"/>
    </location>
</feature>
<evidence type="ECO:0000256" key="1">
    <source>
        <dbReference type="ARBA" id="ARBA00012493"/>
    </source>
</evidence>
<dbReference type="FunFam" id="3.30.70.270:FF:000020">
    <property type="entry name" value="Transposon Tf2-6 polyprotein-like Protein"/>
    <property type="match status" value="1"/>
</dbReference>
<evidence type="ECO:0000313" key="9">
    <source>
        <dbReference type="Proteomes" id="UP000076858"/>
    </source>
</evidence>
<feature type="non-terminal residue" evidence="8">
    <location>
        <position position="1"/>
    </location>
</feature>
<keyword evidence="5" id="KW-0695">RNA-directed DNA polymerase</keyword>
<name>A0A164DZL1_9CRUS</name>
<evidence type="ECO:0000256" key="2">
    <source>
        <dbReference type="ARBA" id="ARBA00022695"/>
    </source>
</evidence>
<dbReference type="PANTHER" id="PTHR37984:SF5">
    <property type="entry name" value="PROTEIN NYNRIN-LIKE"/>
    <property type="match status" value="1"/>
</dbReference>
<evidence type="ECO:0000313" key="8">
    <source>
        <dbReference type="EMBL" id="KZR96271.1"/>
    </source>
</evidence>
<dbReference type="EC" id="2.7.7.49" evidence="1"/>
<dbReference type="STRING" id="35525.A0A164DZL1"/>
<evidence type="ECO:0000256" key="5">
    <source>
        <dbReference type="ARBA" id="ARBA00022918"/>
    </source>
</evidence>
<dbReference type="FunFam" id="3.10.20.370:FF:000001">
    <property type="entry name" value="Retrovirus-related Pol polyprotein from transposon 17.6-like protein"/>
    <property type="match status" value="1"/>
</dbReference>
<accession>A0A164DZL1</accession>
<dbReference type="AlphaFoldDB" id="A0A164DZL1"/>
<dbReference type="GO" id="GO:0003964">
    <property type="term" value="F:RNA-directed DNA polymerase activity"/>
    <property type="evidence" value="ECO:0007669"/>
    <property type="project" value="UniProtKB-KW"/>
</dbReference>
<comment type="caution">
    <text evidence="8">The sequence shown here is derived from an EMBL/GenBank/DDBJ whole genome shotgun (WGS) entry which is preliminary data.</text>
</comment>
<protein>
    <recommendedName>
        <fullName evidence="1">RNA-directed DNA polymerase</fullName>
        <ecNumber evidence="1">2.7.7.49</ecNumber>
    </recommendedName>
</protein>
<dbReference type="InterPro" id="IPR050951">
    <property type="entry name" value="Retrovirus_Pol_polyprotein"/>
</dbReference>
<dbReference type="CDD" id="cd09274">
    <property type="entry name" value="RNase_HI_RT_Ty3"/>
    <property type="match status" value="1"/>
</dbReference>
<evidence type="ECO:0000256" key="6">
    <source>
        <dbReference type="ARBA" id="ARBA00023268"/>
    </source>
</evidence>
<proteinExistence type="predicted"/>
<keyword evidence="9" id="KW-1185">Reference proteome</keyword>
<dbReference type="InterPro" id="IPR043502">
    <property type="entry name" value="DNA/RNA_pol_sf"/>
</dbReference>
<dbReference type="Proteomes" id="UP000076858">
    <property type="component" value="Unassembled WGS sequence"/>
</dbReference>
<evidence type="ECO:0000256" key="4">
    <source>
        <dbReference type="ARBA" id="ARBA00022759"/>
    </source>
</evidence>
<dbReference type="CDD" id="cd01647">
    <property type="entry name" value="RT_LTR"/>
    <property type="match status" value="1"/>
</dbReference>
<gene>
    <name evidence="8" type="ORF">APZ42_009485</name>
</gene>
<feature type="non-terminal residue" evidence="8">
    <location>
        <position position="432"/>
    </location>
</feature>
<dbReference type="OrthoDB" id="6382106at2759"/>